<evidence type="ECO:0000313" key="2">
    <source>
        <dbReference type="EMBL" id="TCP22374.1"/>
    </source>
</evidence>
<dbReference type="Pfam" id="PF12844">
    <property type="entry name" value="HTH_19"/>
    <property type="match status" value="1"/>
</dbReference>
<feature type="domain" description="HTH cro/C1-type" evidence="1">
    <location>
        <begin position="10"/>
        <end position="45"/>
    </location>
</feature>
<dbReference type="PROSITE" id="PS50943">
    <property type="entry name" value="HTH_CROC1"/>
    <property type="match status" value="1"/>
</dbReference>
<evidence type="ECO:0000313" key="3">
    <source>
        <dbReference type="Proteomes" id="UP000294564"/>
    </source>
</evidence>
<organism evidence="2 3">
    <name type="scientific">Tenacibaculum skagerrakense</name>
    <dbReference type="NCBI Taxonomy" id="186571"/>
    <lineage>
        <taxon>Bacteria</taxon>
        <taxon>Pseudomonadati</taxon>
        <taxon>Bacteroidota</taxon>
        <taxon>Flavobacteriia</taxon>
        <taxon>Flavobacteriales</taxon>
        <taxon>Flavobacteriaceae</taxon>
        <taxon>Tenacibaculum</taxon>
    </lineage>
</organism>
<accession>A0A4R2NMA6</accession>
<dbReference type="Gene3D" id="1.10.260.40">
    <property type="entry name" value="lambda repressor-like DNA-binding domains"/>
    <property type="match status" value="1"/>
</dbReference>
<dbReference type="RefSeq" id="WP_132795885.1">
    <property type="nucleotide sequence ID" value="NZ_SLXM01000012.1"/>
</dbReference>
<proteinExistence type="predicted"/>
<dbReference type="OrthoDB" id="3831186at2"/>
<sequence length="121" mass="14100">MNLKIDGEFVKWLRKELNLKQQELADKLGVSSRTIQNWEGDKRNIPELAQNVLKNMAIRSNLVTVEQSEGSEELTEDEINFLSDIILLKEEKVLQLPFFQKWLKEKVLAAQIEAINKYKKS</sequence>
<dbReference type="InterPro" id="IPR001387">
    <property type="entry name" value="Cro/C1-type_HTH"/>
</dbReference>
<dbReference type="SMART" id="SM00530">
    <property type="entry name" value="HTH_XRE"/>
    <property type="match status" value="1"/>
</dbReference>
<dbReference type="AlphaFoldDB" id="A0A4R2NMA6"/>
<dbReference type="GO" id="GO:0003677">
    <property type="term" value="F:DNA binding"/>
    <property type="evidence" value="ECO:0007669"/>
    <property type="project" value="InterPro"/>
</dbReference>
<dbReference type="Proteomes" id="UP000294564">
    <property type="component" value="Unassembled WGS sequence"/>
</dbReference>
<name>A0A4R2NMA6_9FLAO</name>
<dbReference type="EMBL" id="SLXM01000012">
    <property type="protein sequence ID" value="TCP22374.1"/>
    <property type="molecule type" value="Genomic_DNA"/>
</dbReference>
<evidence type="ECO:0000259" key="1">
    <source>
        <dbReference type="PROSITE" id="PS50943"/>
    </source>
</evidence>
<keyword evidence="3" id="KW-1185">Reference proteome</keyword>
<reference evidence="2 3" key="1">
    <citation type="submission" date="2019-03" db="EMBL/GenBank/DDBJ databases">
        <title>Genomic Encyclopedia of Type Strains, Phase IV (KMG-IV): sequencing the most valuable type-strain genomes for metagenomic binning, comparative biology and taxonomic classification.</title>
        <authorList>
            <person name="Goeker M."/>
        </authorList>
    </citation>
    <scope>NUCLEOTIDE SEQUENCE [LARGE SCALE GENOMIC DNA]</scope>
    <source>
        <strain evidence="2 3">DSM 14836</strain>
    </source>
</reference>
<comment type="caution">
    <text evidence="2">The sequence shown here is derived from an EMBL/GenBank/DDBJ whole genome shotgun (WGS) entry which is preliminary data.</text>
</comment>
<dbReference type="SUPFAM" id="SSF47413">
    <property type="entry name" value="lambda repressor-like DNA-binding domains"/>
    <property type="match status" value="1"/>
</dbReference>
<gene>
    <name evidence="2" type="ORF">EV195_11223</name>
</gene>
<dbReference type="CDD" id="cd00093">
    <property type="entry name" value="HTH_XRE"/>
    <property type="match status" value="1"/>
</dbReference>
<protein>
    <submittedName>
        <fullName evidence="2">Helix-turn-helix protein</fullName>
    </submittedName>
</protein>
<dbReference type="InterPro" id="IPR010982">
    <property type="entry name" value="Lambda_DNA-bd_dom_sf"/>
</dbReference>